<name>A0A067XMV5_9PEZI</name>
<organism evidence="2">
    <name type="scientific">Pestalotiopsis fici</name>
    <dbReference type="NCBI Taxonomy" id="393283"/>
    <lineage>
        <taxon>Eukaryota</taxon>
        <taxon>Fungi</taxon>
        <taxon>Dikarya</taxon>
        <taxon>Ascomycota</taxon>
        <taxon>Pezizomycotina</taxon>
        <taxon>Sordariomycetes</taxon>
        <taxon>Xylariomycetidae</taxon>
        <taxon>Amphisphaeriales</taxon>
        <taxon>Sporocadaceae</taxon>
        <taxon>Pestalotiopsis</taxon>
    </lineage>
</organism>
<gene>
    <name evidence="2" type="primary">orf2</name>
</gene>
<proteinExistence type="predicted"/>
<evidence type="ECO:0000256" key="1">
    <source>
        <dbReference type="SAM" id="MobiDB-lite"/>
    </source>
</evidence>
<reference evidence="2" key="1">
    <citation type="submission" date="2012-11" db="EMBL/GenBank/DDBJ databases">
        <title>The biosynthetic gene cluster of pestheic acid in Pestalotiopsis fici.</title>
        <authorList>
            <person name="Xu X."/>
            <person name="Liu L."/>
            <person name="Che Y."/>
            <person name="Liu G."/>
        </authorList>
    </citation>
    <scope>NUCLEOTIDE SEQUENCE</scope>
    <source>
        <strain evidence="2">CGMCC3.15140</strain>
    </source>
</reference>
<feature type="region of interest" description="Disordered" evidence="1">
    <location>
        <begin position="141"/>
        <end position="164"/>
    </location>
</feature>
<sequence length="379" mass="40067">MTALVATTSASAPDACGFGYYSSLSSLVATYAPARSWCNARYHQQPYTTEITVTKAATVTIEVTPTPGAPEASVLTVTETETEFATPTTITRKEFPTLSETITSVVTTTSIKSEAAEIVTSTATVCPATTSTGVLKRWVYKHGGKKPPSKPSRETDQRQPSYDNNHGYLGGFGTYHGGSVVVINPSESATLDPTLCSCIIGVTKTVTTTSTGAAFTTTLTATLRPMDPAVSTTTATTRTTIRRVVITTLVSTVTLRTTTTNTISTTVTTTVPIATVTSSEFTMEAPSGGGCGCPFAVQCQMALLSFDLDGIRPATNYAECIDICNHIQECVAAEFFNGGSCITYYESSFLIDDPDRVLAVKQVDGSCNQFSDTCIYDGP</sequence>
<evidence type="ECO:0000313" key="2">
    <source>
        <dbReference type="EMBL" id="AGO59051.1"/>
    </source>
</evidence>
<dbReference type="AlphaFoldDB" id="A0A067XMV5"/>
<accession>A0A067XMV5</accession>
<protein>
    <submittedName>
        <fullName evidence="2">Uncharacterized protein</fullName>
    </submittedName>
</protein>
<dbReference type="EMBL" id="KC145148">
    <property type="protein sequence ID" value="AGO59051.1"/>
    <property type="molecule type" value="Genomic_DNA"/>
</dbReference>